<keyword evidence="3" id="KW-0813">Transport</keyword>
<organism evidence="11 12">
    <name type="scientific">Cotesia congregata</name>
    <name type="common">Parasitoid wasp</name>
    <name type="synonym">Apanteles congregatus</name>
    <dbReference type="NCBI Taxonomy" id="51543"/>
    <lineage>
        <taxon>Eukaryota</taxon>
        <taxon>Metazoa</taxon>
        <taxon>Ecdysozoa</taxon>
        <taxon>Arthropoda</taxon>
        <taxon>Hexapoda</taxon>
        <taxon>Insecta</taxon>
        <taxon>Pterygota</taxon>
        <taxon>Neoptera</taxon>
        <taxon>Endopterygota</taxon>
        <taxon>Hymenoptera</taxon>
        <taxon>Apocrita</taxon>
        <taxon>Ichneumonoidea</taxon>
        <taxon>Braconidae</taxon>
        <taxon>Microgastrinae</taxon>
        <taxon>Cotesia</taxon>
    </lineage>
</organism>
<dbReference type="Proteomes" id="UP000786811">
    <property type="component" value="Unassembled WGS sequence"/>
</dbReference>
<feature type="transmembrane region" description="Helical" evidence="10">
    <location>
        <begin position="364"/>
        <end position="390"/>
    </location>
</feature>
<dbReference type="GO" id="GO:0015179">
    <property type="term" value="F:L-amino acid transmembrane transporter activity"/>
    <property type="evidence" value="ECO:0007669"/>
    <property type="project" value="TreeGrafter"/>
</dbReference>
<feature type="region of interest" description="Disordered" evidence="9">
    <location>
        <begin position="165"/>
        <end position="212"/>
    </location>
</feature>
<keyword evidence="7 10" id="KW-0472">Membrane</keyword>
<feature type="transmembrane region" description="Helical" evidence="10">
    <location>
        <begin position="709"/>
        <end position="728"/>
    </location>
</feature>
<evidence type="ECO:0000256" key="4">
    <source>
        <dbReference type="ARBA" id="ARBA00022692"/>
    </source>
</evidence>
<dbReference type="GO" id="GO:0089718">
    <property type="term" value="P:amino acid import across plasma membrane"/>
    <property type="evidence" value="ECO:0007669"/>
    <property type="project" value="TreeGrafter"/>
</dbReference>
<dbReference type="SUPFAM" id="SSF161070">
    <property type="entry name" value="SNF-like"/>
    <property type="match status" value="1"/>
</dbReference>
<evidence type="ECO:0000256" key="10">
    <source>
        <dbReference type="SAM" id="Phobius"/>
    </source>
</evidence>
<feature type="transmembrane region" description="Helical" evidence="10">
    <location>
        <begin position="678"/>
        <end position="697"/>
    </location>
</feature>
<evidence type="ECO:0000256" key="6">
    <source>
        <dbReference type="ARBA" id="ARBA00022989"/>
    </source>
</evidence>
<dbReference type="AlphaFoldDB" id="A0A8J2HFR4"/>
<gene>
    <name evidence="11" type="ORF">HICCMSTLAB_LOCUS7293</name>
</gene>
<feature type="compositionally biased region" description="Low complexity" evidence="9">
    <location>
        <begin position="187"/>
        <end position="207"/>
    </location>
</feature>
<feature type="transmembrane region" description="Helical" evidence="10">
    <location>
        <begin position="321"/>
        <end position="343"/>
    </location>
</feature>
<evidence type="ECO:0000313" key="11">
    <source>
        <dbReference type="EMBL" id="CAG5093967.1"/>
    </source>
</evidence>
<dbReference type="PANTHER" id="PTHR11616:SF323">
    <property type="entry name" value="SODIUM-DEPENDENT TRANSPORTER BEDRAGGLED"/>
    <property type="match status" value="1"/>
</dbReference>
<sequence length="1127" mass="123772">MYTPTSVAPLDSSGTTSLPTPLTALESPSSPSVAAGVTVTYTQERTQSQKRMRSSTGPVASSDGHSNSSITMPVDPTPAKSISSNLVTADTLPEDFSISRDLNFLGNGTSTSTATSTSTSTTSNSTPLSFELDQIDHEDAGIPINNSPASGSSWMRASMRRLRHLRLPQGSTRQRTHRPLTVDAIESSSFTTTSTSSSASSSSASSSRPISAPNSLPDIALIAPEILAAHTNSNPGNSNSNLRPSSAPVARRQRPSCDRQRDGSRRTGGGGGGNEDEESDENPLGKWPHALSPALACLGCTLGLFNISRFSILSVQFGANFIVQFLVLSLVLGIPLLTLQVCLGQRLAAGAVDMWKISPVFHGVGIALLVAHALIGIYSIIGVSWMFVYFRDSFITKQDRYRWAEPFFLYREDAKPMNLTVSYKLHETVPDYFSGVVLQRHHLNEPSPGIVTLKFQVAFNLAVVWMIVFVSLSKGLRSYGKVVYVFTLVPVFGTLILCTKLLGLTPPGTINQLFPATVWSEFFINSKSWVAASSEVFLTWGVLGAAAMQIAAHNKYKNLLQRDTSLVIVLTIVVLLLSAFLANTCVQILRYHGYTYTTSSFEKISSYVFMRPINQAPPPGYGNTPERFMSHASFLLGQRTIKPGADLTAESGYQSLRLSTELVPATLALLGAEQVSPFWAVLFYFILILFGIAQQLWETTITFFSCACAYILGLPMATELGIYVVYYLDYTIGGGWWIIILYLVQVGAVFAVRGRPHTGEAVVAELFSPTGRCLKHWAGPLLSFTWNVILPIMLMVLSITLFRSSNFRELYSYRRNGKDYWAVWSRQLGAAMQLIPILIIPAVAIIQTCRYLNNGPPDIFDTEQTETNDHCEHCNGNRIQLLYRPSLEPESARRRLTQLRNNTTTSIHQDTTGILPTTSDVPFEDPPPKYTPPPSYTTATGARIAKMLRQSFRQSVRRIASVLGESSVARTRPALQPPPPDYATVLVEMNHTIVSRDIPVIHTIESRPDVADVNPISHRHSHSHSGPIMDIRIGSQTLDRVSRNTFDRCPVERTHSTIDRNRRRLHNTGSSNLTAADVANLLRSSIRRGTNKTHQTLQRNSLLNHQPAPPINAASIENLMKINSADI</sequence>
<comment type="subcellular location">
    <subcellularLocation>
        <location evidence="1">Membrane</location>
        <topology evidence="1">Multi-pass membrane protein</topology>
    </subcellularLocation>
</comment>
<keyword evidence="8" id="KW-0915">Sodium</keyword>
<dbReference type="GO" id="GO:0005283">
    <property type="term" value="F:amino acid:sodium symporter activity"/>
    <property type="evidence" value="ECO:0007669"/>
    <property type="project" value="TreeGrafter"/>
</dbReference>
<keyword evidence="5" id="KW-0769">Symport</keyword>
<comment type="caution">
    <text evidence="11">The sequence shown here is derived from an EMBL/GenBank/DDBJ whole genome shotgun (WGS) entry which is preliminary data.</text>
</comment>
<feature type="binding site" evidence="8">
    <location>
        <position position="299"/>
    </location>
    <ligand>
        <name>Na(+)</name>
        <dbReference type="ChEBI" id="CHEBI:29101"/>
        <label>1</label>
    </ligand>
</feature>
<proteinExistence type="inferred from homology"/>
<feature type="compositionally biased region" description="Polar residues" evidence="9">
    <location>
        <begin position="230"/>
        <end position="244"/>
    </location>
</feature>
<comment type="similarity">
    <text evidence="2">Belongs to the sodium:neurotransmitter symporter (SNF) (TC 2.A.22) family.</text>
</comment>
<evidence type="ECO:0000256" key="5">
    <source>
        <dbReference type="ARBA" id="ARBA00022847"/>
    </source>
</evidence>
<name>A0A8J2HFR4_COTCN</name>
<reference evidence="11" key="1">
    <citation type="submission" date="2021-04" db="EMBL/GenBank/DDBJ databases">
        <authorList>
            <person name="Chebbi M.A.C M."/>
        </authorList>
    </citation>
    <scope>NUCLEOTIDE SEQUENCE</scope>
</reference>
<feature type="compositionally biased region" description="Low complexity" evidence="9">
    <location>
        <begin position="9"/>
        <end position="32"/>
    </location>
</feature>
<feature type="transmembrane region" description="Helical" evidence="10">
    <location>
        <begin position="734"/>
        <end position="752"/>
    </location>
</feature>
<evidence type="ECO:0000256" key="3">
    <source>
        <dbReference type="ARBA" id="ARBA00022448"/>
    </source>
</evidence>
<evidence type="ECO:0000256" key="7">
    <source>
        <dbReference type="ARBA" id="ARBA00023136"/>
    </source>
</evidence>
<feature type="binding site" evidence="8">
    <location>
        <position position="670"/>
    </location>
    <ligand>
        <name>Na(+)</name>
        <dbReference type="ChEBI" id="CHEBI:29101"/>
        <label>1</label>
    </ligand>
</feature>
<dbReference type="PANTHER" id="PTHR11616">
    <property type="entry name" value="SODIUM/CHLORIDE DEPENDENT TRANSPORTER"/>
    <property type="match status" value="1"/>
</dbReference>
<dbReference type="PROSITE" id="PS50267">
    <property type="entry name" value="NA_NEUROTRAN_SYMP_3"/>
    <property type="match status" value="1"/>
</dbReference>
<feature type="transmembrane region" description="Helical" evidence="10">
    <location>
        <begin position="482"/>
        <end position="503"/>
    </location>
</feature>
<evidence type="ECO:0000256" key="8">
    <source>
        <dbReference type="PIRSR" id="PIRSR600175-1"/>
    </source>
</evidence>
<dbReference type="PRINTS" id="PR00176">
    <property type="entry name" value="NANEUSMPORT"/>
</dbReference>
<keyword evidence="8" id="KW-0479">Metal-binding</keyword>
<accession>A0A8J2HFR4</accession>
<dbReference type="GO" id="GO:0046872">
    <property type="term" value="F:metal ion binding"/>
    <property type="evidence" value="ECO:0007669"/>
    <property type="project" value="UniProtKB-KW"/>
</dbReference>
<feature type="compositionally biased region" description="Polar residues" evidence="9">
    <location>
        <begin position="908"/>
        <end position="920"/>
    </location>
</feature>
<dbReference type="EMBL" id="CAJNRD030001120">
    <property type="protein sequence ID" value="CAG5093967.1"/>
    <property type="molecule type" value="Genomic_DNA"/>
</dbReference>
<feature type="compositionally biased region" description="Basic and acidic residues" evidence="9">
    <location>
        <begin position="255"/>
        <end position="265"/>
    </location>
</feature>
<feature type="transmembrane region" description="Helical" evidence="10">
    <location>
        <begin position="784"/>
        <end position="804"/>
    </location>
</feature>
<keyword evidence="4 10" id="KW-0812">Transmembrane</keyword>
<feature type="region of interest" description="Disordered" evidence="9">
    <location>
        <begin position="230"/>
        <end position="285"/>
    </location>
</feature>
<dbReference type="InterPro" id="IPR037272">
    <property type="entry name" value="SNS_sf"/>
</dbReference>
<feature type="transmembrane region" description="Helical" evidence="10">
    <location>
        <begin position="529"/>
        <end position="552"/>
    </location>
</feature>
<protein>
    <submittedName>
        <fullName evidence="11">Similar to Slc6a19: Sodium-dependent neutral amino acid transporter B(0)AT1 (Rattus norvegicus)</fullName>
    </submittedName>
</protein>
<evidence type="ECO:0000256" key="2">
    <source>
        <dbReference type="ARBA" id="ARBA00006459"/>
    </source>
</evidence>
<feature type="compositionally biased region" description="Polar residues" evidence="9">
    <location>
        <begin position="54"/>
        <end position="71"/>
    </location>
</feature>
<keyword evidence="12" id="KW-1185">Reference proteome</keyword>
<feature type="compositionally biased region" description="Pro residues" evidence="9">
    <location>
        <begin position="924"/>
        <end position="935"/>
    </location>
</feature>
<feature type="region of interest" description="Disordered" evidence="9">
    <location>
        <begin position="908"/>
        <end position="936"/>
    </location>
</feature>
<evidence type="ECO:0000256" key="1">
    <source>
        <dbReference type="ARBA" id="ARBA00004141"/>
    </source>
</evidence>
<dbReference type="Pfam" id="PF00209">
    <property type="entry name" value="SNF"/>
    <property type="match status" value="1"/>
</dbReference>
<dbReference type="OrthoDB" id="6366319at2759"/>
<keyword evidence="6 10" id="KW-1133">Transmembrane helix</keyword>
<evidence type="ECO:0000313" key="12">
    <source>
        <dbReference type="Proteomes" id="UP000786811"/>
    </source>
</evidence>
<feature type="transmembrane region" description="Helical" evidence="10">
    <location>
        <begin position="564"/>
        <end position="589"/>
    </location>
</feature>
<dbReference type="GO" id="GO:0005886">
    <property type="term" value="C:plasma membrane"/>
    <property type="evidence" value="ECO:0007669"/>
    <property type="project" value="TreeGrafter"/>
</dbReference>
<evidence type="ECO:0000256" key="9">
    <source>
        <dbReference type="SAM" id="MobiDB-lite"/>
    </source>
</evidence>
<feature type="region of interest" description="Disordered" evidence="9">
    <location>
        <begin position="1"/>
        <end position="82"/>
    </location>
</feature>
<feature type="binding site" evidence="8">
    <location>
        <position position="306"/>
    </location>
    <ligand>
        <name>Na(+)</name>
        <dbReference type="ChEBI" id="CHEBI:29101"/>
        <label>1</label>
    </ligand>
</feature>
<feature type="transmembrane region" description="Helical" evidence="10">
    <location>
        <begin position="824"/>
        <end position="846"/>
    </location>
</feature>
<dbReference type="InterPro" id="IPR000175">
    <property type="entry name" value="Na/ntran_symport"/>
</dbReference>
<feature type="transmembrane region" description="Helical" evidence="10">
    <location>
        <begin position="450"/>
        <end position="470"/>
    </location>
</feature>